<dbReference type="PROSITE" id="PS51382">
    <property type="entry name" value="SPX"/>
    <property type="match status" value="1"/>
</dbReference>
<name>A0A4S2ML33_9PEZI</name>
<accession>A0A4S2ML33</accession>
<dbReference type="CDD" id="cd14483">
    <property type="entry name" value="SPX_PHO81_NUC-2_like"/>
    <property type="match status" value="1"/>
</dbReference>
<dbReference type="EMBL" id="ML220151">
    <property type="protein sequence ID" value="TGZ77633.1"/>
    <property type="molecule type" value="Genomic_DNA"/>
</dbReference>
<keyword evidence="7" id="KW-1185">Reference proteome</keyword>
<evidence type="ECO:0000313" key="7">
    <source>
        <dbReference type="Proteomes" id="UP000298138"/>
    </source>
</evidence>
<dbReference type="OrthoDB" id="1577640at2759"/>
<dbReference type="InterPro" id="IPR017946">
    <property type="entry name" value="PLC-like_Pdiesterase_TIM-brl"/>
</dbReference>
<dbReference type="Pfam" id="PF12796">
    <property type="entry name" value="Ank_2"/>
    <property type="match status" value="2"/>
</dbReference>
<gene>
    <name evidence="6" type="ORF">EX30DRAFT_344002</name>
</gene>
<feature type="repeat" description="ANK" evidence="3">
    <location>
        <begin position="417"/>
        <end position="450"/>
    </location>
</feature>
<organism evidence="6 7">
    <name type="scientific">Ascodesmis nigricans</name>
    <dbReference type="NCBI Taxonomy" id="341454"/>
    <lineage>
        <taxon>Eukaryota</taxon>
        <taxon>Fungi</taxon>
        <taxon>Dikarya</taxon>
        <taxon>Ascomycota</taxon>
        <taxon>Pezizomycotina</taxon>
        <taxon>Pezizomycetes</taxon>
        <taxon>Pezizales</taxon>
        <taxon>Ascodesmidaceae</taxon>
        <taxon>Ascodesmis</taxon>
    </lineage>
</organism>
<evidence type="ECO:0000256" key="2">
    <source>
        <dbReference type="ARBA" id="ARBA00023043"/>
    </source>
</evidence>
<dbReference type="PROSITE" id="PS50297">
    <property type="entry name" value="ANK_REP_REGION"/>
    <property type="match status" value="3"/>
</dbReference>
<keyword evidence="2 3" id="KW-0040">ANK repeat</keyword>
<keyword evidence="1" id="KW-0677">Repeat</keyword>
<dbReference type="SUPFAM" id="SSF48403">
    <property type="entry name" value="Ankyrin repeat"/>
    <property type="match status" value="1"/>
</dbReference>
<dbReference type="InterPro" id="IPR051631">
    <property type="entry name" value="Ankyrin-KH/SAM_domain"/>
</dbReference>
<protein>
    <submittedName>
        <fullName evidence="6">Ankyrin</fullName>
    </submittedName>
</protein>
<dbReference type="InterPro" id="IPR036770">
    <property type="entry name" value="Ankyrin_rpt-contain_sf"/>
</dbReference>
<evidence type="ECO:0000259" key="5">
    <source>
        <dbReference type="PROSITE" id="PS51704"/>
    </source>
</evidence>
<dbReference type="GO" id="GO:0006629">
    <property type="term" value="P:lipid metabolic process"/>
    <property type="evidence" value="ECO:0007669"/>
    <property type="project" value="InterPro"/>
</dbReference>
<dbReference type="Pfam" id="PF03105">
    <property type="entry name" value="SPX"/>
    <property type="match status" value="1"/>
</dbReference>
<dbReference type="InterPro" id="IPR057506">
    <property type="entry name" value="C2_GPCPD1"/>
</dbReference>
<dbReference type="InterPro" id="IPR002110">
    <property type="entry name" value="Ankyrin_rpt"/>
</dbReference>
<dbReference type="PROSITE" id="PS51704">
    <property type="entry name" value="GP_PDE"/>
    <property type="match status" value="1"/>
</dbReference>
<evidence type="ECO:0000256" key="1">
    <source>
        <dbReference type="ARBA" id="ARBA00022737"/>
    </source>
</evidence>
<dbReference type="PANTHER" id="PTHR23206">
    <property type="entry name" value="MASK PROTEIN"/>
    <property type="match status" value="1"/>
</dbReference>
<dbReference type="Gene3D" id="3.20.20.190">
    <property type="entry name" value="Phosphatidylinositol (PI) phosphodiesterase"/>
    <property type="match status" value="1"/>
</dbReference>
<dbReference type="PANTHER" id="PTHR23206:SF7">
    <property type="entry name" value="PROTEIN KINASE DOMAIN-CONTAINING PROTEIN"/>
    <property type="match status" value="1"/>
</dbReference>
<evidence type="ECO:0000256" key="3">
    <source>
        <dbReference type="PROSITE-ProRule" id="PRU00023"/>
    </source>
</evidence>
<dbReference type="FunCoup" id="A0A4S2ML33">
    <property type="interactions" value="163"/>
</dbReference>
<dbReference type="GO" id="GO:0008081">
    <property type="term" value="F:phosphoric diester hydrolase activity"/>
    <property type="evidence" value="ECO:0007669"/>
    <property type="project" value="InterPro"/>
</dbReference>
<dbReference type="STRING" id="341454.A0A4S2ML33"/>
<dbReference type="Pfam" id="PF25329">
    <property type="entry name" value="C2_GDE1"/>
    <property type="match status" value="1"/>
</dbReference>
<feature type="domain" description="GP-PDE" evidence="5">
    <location>
        <begin position="692"/>
        <end position="973"/>
    </location>
</feature>
<dbReference type="Proteomes" id="UP000298138">
    <property type="component" value="Unassembled WGS sequence"/>
</dbReference>
<dbReference type="GO" id="GO:0005737">
    <property type="term" value="C:cytoplasm"/>
    <property type="evidence" value="ECO:0007669"/>
    <property type="project" value="TreeGrafter"/>
</dbReference>
<evidence type="ECO:0000313" key="6">
    <source>
        <dbReference type="EMBL" id="TGZ77633.1"/>
    </source>
</evidence>
<feature type="repeat" description="ANK" evidence="3">
    <location>
        <begin position="352"/>
        <end position="384"/>
    </location>
</feature>
<dbReference type="SUPFAM" id="SSF51695">
    <property type="entry name" value="PLC-like phosphodiesterases"/>
    <property type="match status" value="1"/>
</dbReference>
<feature type="domain" description="SPX" evidence="4">
    <location>
        <begin position="1"/>
        <end position="163"/>
    </location>
</feature>
<proteinExistence type="predicted"/>
<reference evidence="6 7" key="1">
    <citation type="submission" date="2019-04" db="EMBL/GenBank/DDBJ databases">
        <title>Comparative genomics and transcriptomics to analyze fruiting body development in filamentous ascomycetes.</title>
        <authorList>
            <consortium name="DOE Joint Genome Institute"/>
            <person name="Lutkenhaus R."/>
            <person name="Traeger S."/>
            <person name="Breuer J."/>
            <person name="Kuo A."/>
            <person name="Lipzen A."/>
            <person name="Pangilinan J."/>
            <person name="Dilworth D."/>
            <person name="Sandor L."/>
            <person name="Poggeler S."/>
            <person name="Barry K."/>
            <person name="Grigoriev I.V."/>
            <person name="Nowrousian M."/>
        </authorList>
    </citation>
    <scope>NUCLEOTIDE SEQUENCE [LARGE SCALE GENOMIC DNA]</scope>
    <source>
        <strain evidence="6 7">CBS 389.68</strain>
    </source>
</reference>
<feature type="repeat" description="ANK" evidence="3">
    <location>
        <begin position="452"/>
        <end position="484"/>
    </location>
</feature>
<dbReference type="PROSITE" id="PS50088">
    <property type="entry name" value="ANK_REPEAT"/>
    <property type="match status" value="4"/>
</dbReference>
<dbReference type="InterPro" id="IPR030395">
    <property type="entry name" value="GP_PDE_dom"/>
</dbReference>
<dbReference type="InParanoid" id="A0A4S2ML33"/>
<sequence>MKFGKTLARRQLDIPDYAPSFVNYKQLKKLIKSLSAGEVLVPNAIPGTPTDPQAALQANKATFFFRIERELEKVNSLYLQKEAELQLRLRALLEKKDAFQGRSNRSSSKGSTTFVTLREGFRQFEHDLSKLQQFVEINATAFSKILKKWDKSAKSRTKELYISRAVEVQPCFNREVISELSDQASSALLELEAWADGENISFTQAPTRDEENTTERDTDAELLNAVRSNNVSVVQQWIGRLDQSRVSQEVATRVFLTSVAEAPESSLSLLLQSQLVDLSARDEINERTCLHEAAVAGKESILEAGLNAGVDVGHADVYGRIPLHYAVIHGRIGMIQKLIAAGPGTIDYVDHDNFTPLILAITNNRVDCVEELVKAGARIDPRNERDYIPLNLACQYGYEEIARKLLERKARILPDAEGLYPQHLVARSGKSVELLLVLQQYGANINEADKFFQWTPIFHAASEGHLQCLETLLSVGAKVDATDEKGLSALYYAAWEGHLDCMRLLSASGSGLGVVGLTSYNPSPSLSLGTAEPMQIDSDGIPDLSLPPPILPLRRYGHNFLENKTLVQLFFEEAGAEAIHLENESKYPAARLTISSKSSDLIPRNLILPLNEDSRFVSFQIDTLDAFAIDFDVYPTFGSRVVARTIALSDTFQKGNSGHCILPLFDTRLRAIGRLSFDFRIIKPFQGVPLEITHFATYWKATSQIDQHSTTLITGSSLSGEYVRLYVRMTADSVPILYPTETINISGVSVPVKNINYAEHTQRVDTAELLNQIRTELSPRVLQKLLASSFLPLADVLANLQPDVNVELNIRYPSTQSSEWTTVTHNVNHYVDAILRTVFDHARALKQKAQDLTRAIVFTSSNRDVCTAVNWKQPNYPVFFSNCTEAPSPTSTNHLTPITSMKDAVRFASSNNLMGLICPSYLLDVVPALVQSVKSSGLVLVAQTEPGEREKRRGVDGVLMENAVLEFEKTIEM</sequence>
<dbReference type="InterPro" id="IPR004331">
    <property type="entry name" value="SPX_dom"/>
</dbReference>
<evidence type="ECO:0000259" key="4">
    <source>
        <dbReference type="PROSITE" id="PS51382"/>
    </source>
</evidence>
<dbReference type="Gene3D" id="1.25.40.20">
    <property type="entry name" value="Ankyrin repeat-containing domain"/>
    <property type="match status" value="1"/>
</dbReference>
<feature type="repeat" description="ANK" evidence="3">
    <location>
        <begin position="318"/>
        <end position="342"/>
    </location>
</feature>
<dbReference type="Pfam" id="PF03009">
    <property type="entry name" value="GDPD"/>
    <property type="match status" value="1"/>
</dbReference>
<dbReference type="AlphaFoldDB" id="A0A4S2ML33"/>
<dbReference type="SMART" id="SM00248">
    <property type="entry name" value="ANK"/>
    <property type="match status" value="7"/>
</dbReference>